<dbReference type="GO" id="GO:0030288">
    <property type="term" value="C:outer membrane-bounded periplasmic space"/>
    <property type="evidence" value="ECO:0007669"/>
    <property type="project" value="TreeGrafter"/>
</dbReference>
<dbReference type="GeneID" id="63458611"/>
<dbReference type="Gene3D" id="3.40.50.2300">
    <property type="match status" value="2"/>
</dbReference>
<dbReference type="EMBL" id="LT906453">
    <property type="protein sequence ID" value="SNV17874.1"/>
    <property type="molecule type" value="Genomic_DNA"/>
</dbReference>
<gene>
    <name evidence="5" type="ORF">SAMEA4475696_00314</name>
</gene>
<dbReference type="InterPro" id="IPR025997">
    <property type="entry name" value="SBP_2_dom"/>
</dbReference>
<dbReference type="STRING" id="1121387.GCA_000429885_01401"/>
<evidence type="ECO:0000256" key="2">
    <source>
        <dbReference type="ARBA" id="ARBA00007639"/>
    </source>
</evidence>
<organism evidence="5 6">
    <name type="scientific">Dermatophilus congolensis</name>
    <dbReference type="NCBI Taxonomy" id="1863"/>
    <lineage>
        <taxon>Bacteria</taxon>
        <taxon>Bacillati</taxon>
        <taxon>Actinomycetota</taxon>
        <taxon>Actinomycetes</taxon>
        <taxon>Micrococcales</taxon>
        <taxon>Dermatophilaceae</taxon>
        <taxon>Dermatophilus</taxon>
    </lineage>
</organism>
<evidence type="ECO:0000313" key="6">
    <source>
        <dbReference type="Proteomes" id="UP000242637"/>
    </source>
</evidence>
<dbReference type="AlphaFoldDB" id="A0A239V8Z6"/>
<sequence>MQRSRRVMRSLGALLAVTFAVAGCSATGGRPNAERNAQALGAAPKFMTVAFITHAAAGDTFWDVVRKGAEDAAAKDGVVLEYTSDPNGANQANLMRQAIDKKVDGIAVTLAKPDALSAQVKAAREAGINVVALNGGQEAWKSVGALSFFGQDDRVAGKAAGERLVAEGAQKALCVIHEQGNVGHEARCAGVADAFPTTEKLYVDGSDMADVQTKITAKLQEDPAVTHVVALGAPFAITASKAAQAAGSSAATVTFDLSKEVVPHIKDGSIRWAVDQQPYVQGYLAVDALWLNKTNGNVTGGGQPVFTGPAFVDAKNIDSVSRYVEAGKR</sequence>
<evidence type="ECO:0000256" key="3">
    <source>
        <dbReference type="SAM" id="SignalP"/>
    </source>
</evidence>
<dbReference type="PANTHER" id="PTHR30036:SF7">
    <property type="entry name" value="ABC TRANSPORTER PERIPLASMIC-BINDING PROTEIN YPHF"/>
    <property type="match status" value="1"/>
</dbReference>
<feature type="signal peptide" evidence="3">
    <location>
        <begin position="1"/>
        <end position="22"/>
    </location>
</feature>
<dbReference type="GO" id="GO:0030246">
    <property type="term" value="F:carbohydrate binding"/>
    <property type="evidence" value="ECO:0007669"/>
    <property type="project" value="TreeGrafter"/>
</dbReference>
<feature type="chain" id="PRO_5011251998" evidence="3">
    <location>
        <begin position="23"/>
        <end position="329"/>
    </location>
</feature>
<dbReference type="PANTHER" id="PTHR30036">
    <property type="entry name" value="D-XYLOSE-BINDING PERIPLASMIC PROTEIN"/>
    <property type="match status" value="1"/>
</dbReference>
<evidence type="ECO:0000256" key="1">
    <source>
        <dbReference type="ARBA" id="ARBA00004196"/>
    </source>
</evidence>
<dbReference type="PROSITE" id="PS51257">
    <property type="entry name" value="PROKAR_LIPOPROTEIN"/>
    <property type="match status" value="1"/>
</dbReference>
<dbReference type="InterPro" id="IPR028082">
    <property type="entry name" value="Peripla_BP_I"/>
</dbReference>
<dbReference type="SUPFAM" id="SSF53822">
    <property type="entry name" value="Periplasmic binding protein-like I"/>
    <property type="match status" value="1"/>
</dbReference>
<dbReference type="Proteomes" id="UP000242637">
    <property type="component" value="Chromosome 1"/>
</dbReference>
<dbReference type="InterPro" id="IPR050555">
    <property type="entry name" value="Bact_Solute-Bind_Prot2"/>
</dbReference>
<keyword evidence="6" id="KW-1185">Reference proteome</keyword>
<reference evidence="5 6" key="1">
    <citation type="submission" date="2017-06" db="EMBL/GenBank/DDBJ databases">
        <authorList>
            <consortium name="Pathogen Informatics"/>
        </authorList>
    </citation>
    <scope>NUCLEOTIDE SEQUENCE [LARGE SCALE GENOMIC DNA]</scope>
    <source>
        <strain evidence="5 6">NCTC13039</strain>
    </source>
</reference>
<name>A0A239V8Z6_9MICO</name>
<comment type="subcellular location">
    <subcellularLocation>
        <location evidence="1">Cell envelope</location>
    </subcellularLocation>
</comment>
<evidence type="ECO:0000259" key="4">
    <source>
        <dbReference type="Pfam" id="PF13407"/>
    </source>
</evidence>
<dbReference type="KEGG" id="dco:SAMEA4475696_0314"/>
<evidence type="ECO:0000313" key="5">
    <source>
        <dbReference type="EMBL" id="SNV17874.1"/>
    </source>
</evidence>
<protein>
    <submittedName>
        <fullName evidence="5">D-allose transporter subunit</fullName>
    </submittedName>
</protein>
<dbReference type="RefSeq" id="WP_028327308.1">
    <property type="nucleotide sequence ID" value="NZ_LT906453.1"/>
</dbReference>
<comment type="similarity">
    <text evidence="2">Belongs to the bacterial solute-binding protein 2 family.</text>
</comment>
<keyword evidence="3" id="KW-0732">Signal</keyword>
<proteinExistence type="inferred from homology"/>
<dbReference type="Pfam" id="PF13407">
    <property type="entry name" value="Peripla_BP_4"/>
    <property type="match status" value="1"/>
</dbReference>
<feature type="domain" description="Periplasmic binding protein" evidence="4">
    <location>
        <begin position="49"/>
        <end position="290"/>
    </location>
</feature>
<accession>A0A239V8Z6</accession>